<protein>
    <submittedName>
        <fullName evidence="3">CheY-P-specific phosphatase CheC</fullName>
    </submittedName>
</protein>
<gene>
    <name evidence="3" type="primary">cheC44H</name>
    <name evidence="3" type="ORF">GMLC_29890</name>
</gene>
<reference evidence="4" key="1">
    <citation type="submission" date="2020-06" db="EMBL/GenBank/DDBJ databases">
        <title>Draft genomic sequecing of Geomonas sp. Red745.</title>
        <authorList>
            <person name="Itoh H."/>
            <person name="Xu Z.X."/>
            <person name="Ushijima N."/>
            <person name="Masuda Y."/>
            <person name="Shiratori Y."/>
            <person name="Senoo K."/>
        </authorList>
    </citation>
    <scope>NUCLEOTIDE SEQUENCE [LARGE SCALE GENOMIC DNA]</scope>
    <source>
        <strain evidence="4">Red745</strain>
    </source>
</reference>
<proteinExistence type="predicted"/>
<dbReference type="GO" id="GO:0006935">
    <property type="term" value="P:chemotaxis"/>
    <property type="evidence" value="ECO:0007669"/>
    <property type="project" value="UniProtKB-KW"/>
</dbReference>
<keyword evidence="4" id="KW-1185">Reference proteome</keyword>
<evidence type="ECO:0000256" key="1">
    <source>
        <dbReference type="ARBA" id="ARBA00022500"/>
    </source>
</evidence>
<dbReference type="GO" id="GO:0016787">
    <property type="term" value="F:hydrolase activity"/>
    <property type="evidence" value="ECO:0007669"/>
    <property type="project" value="UniProtKB-KW"/>
</dbReference>
<sequence length="205" mass="21227">MSPRETFQEKQAQLRSHVRAVAAGLRQAGSALEQLLGTPVHCEPPQLYPTGAVLAAAPESAEPGTATLLRLQIIGKLSGDFLVLLNRRGTCRILELLLGEPPLAADSPSELGISALQEVGNILASACLNGLGEVLHTPLLPSIPRLQQGDAATLLASVLGEAPAGTTPALYEARFAVAGEPSFGSIYLVPDTASWQLIATAGPAN</sequence>
<organism evidence="3 4">
    <name type="scientific">Geomonas limicola</name>
    <dbReference type="NCBI Taxonomy" id="2740186"/>
    <lineage>
        <taxon>Bacteria</taxon>
        <taxon>Pseudomonadati</taxon>
        <taxon>Thermodesulfobacteriota</taxon>
        <taxon>Desulfuromonadia</taxon>
        <taxon>Geobacterales</taxon>
        <taxon>Geobacteraceae</taxon>
        <taxon>Geomonas</taxon>
    </lineage>
</organism>
<dbReference type="PANTHER" id="PTHR43693">
    <property type="entry name" value="PROTEIN PHOSPHATASE CHEZ"/>
    <property type="match status" value="1"/>
</dbReference>
<evidence type="ECO:0000313" key="4">
    <source>
        <dbReference type="Proteomes" id="UP000587586"/>
    </source>
</evidence>
<keyword evidence="2" id="KW-0378">Hydrolase</keyword>
<dbReference type="RefSeq" id="WP_183361999.1">
    <property type="nucleotide sequence ID" value="NZ_BLXZ01000006.1"/>
</dbReference>
<dbReference type="Proteomes" id="UP000587586">
    <property type="component" value="Unassembled WGS sequence"/>
</dbReference>
<comment type="caution">
    <text evidence="3">The sequence shown here is derived from an EMBL/GenBank/DDBJ whole genome shotgun (WGS) entry which is preliminary data.</text>
</comment>
<dbReference type="Gene3D" id="3.40.1550.10">
    <property type="entry name" value="CheC-like"/>
    <property type="match status" value="1"/>
</dbReference>
<evidence type="ECO:0000313" key="3">
    <source>
        <dbReference type="EMBL" id="GFO69410.1"/>
    </source>
</evidence>
<dbReference type="InterPro" id="IPR028976">
    <property type="entry name" value="CheC-like_sf"/>
</dbReference>
<dbReference type="SUPFAM" id="SSF103039">
    <property type="entry name" value="CheC-like"/>
    <property type="match status" value="1"/>
</dbReference>
<evidence type="ECO:0000256" key="2">
    <source>
        <dbReference type="ARBA" id="ARBA00022801"/>
    </source>
</evidence>
<name>A0A6V8NAD8_9BACT</name>
<accession>A0A6V8NAD8</accession>
<dbReference type="AlphaFoldDB" id="A0A6V8NAD8"/>
<dbReference type="PANTHER" id="PTHR43693:SF1">
    <property type="entry name" value="PROTEIN PHOSPHATASE CHEZ"/>
    <property type="match status" value="1"/>
</dbReference>
<keyword evidence="1" id="KW-0145">Chemotaxis</keyword>
<dbReference type="EMBL" id="BLXZ01000006">
    <property type="protein sequence ID" value="GFO69410.1"/>
    <property type="molecule type" value="Genomic_DNA"/>
</dbReference>
<dbReference type="InterPro" id="IPR050992">
    <property type="entry name" value="CheZ_family_phosphatases"/>
</dbReference>